<dbReference type="EMBL" id="JAICBX010000001">
    <property type="protein sequence ID" value="MBW8635858.1"/>
    <property type="molecule type" value="Genomic_DNA"/>
</dbReference>
<name>A0AAE3CZI4_9HYPH</name>
<accession>A0AAE3CZI4</accession>
<protein>
    <submittedName>
        <fullName evidence="1">Dipeptidase</fullName>
    </submittedName>
</protein>
<dbReference type="PANTHER" id="PTHR10443">
    <property type="entry name" value="MICROSOMAL DIPEPTIDASE"/>
    <property type="match status" value="1"/>
</dbReference>
<reference evidence="1" key="1">
    <citation type="submission" date="2021-08" db="EMBL/GenBank/DDBJ databases">
        <title>Hoeflea bacterium WL0058 sp. nov., isolated from the sediment.</title>
        <authorList>
            <person name="Wang L."/>
            <person name="Zhang D."/>
        </authorList>
    </citation>
    <scope>NUCLEOTIDE SEQUENCE</scope>
    <source>
        <strain evidence="1">WL0058</strain>
    </source>
</reference>
<evidence type="ECO:0000313" key="2">
    <source>
        <dbReference type="Proteomes" id="UP001196509"/>
    </source>
</evidence>
<comment type="caution">
    <text evidence="1">The sequence shown here is derived from an EMBL/GenBank/DDBJ whole genome shotgun (WGS) entry which is preliminary data.</text>
</comment>
<keyword evidence="2" id="KW-1185">Reference proteome</keyword>
<dbReference type="PANTHER" id="PTHR10443:SF12">
    <property type="entry name" value="DIPEPTIDASE"/>
    <property type="match status" value="1"/>
</dbReference>
<dbReference type="SUPFAM" id="SSF51556">
    <property type="entry name" value="Metallo-dependent hydrolases"/>
    <property type="match status" value="1"/>
</dbReference>
<dbReference type="Pfam" id="PF01244">
    <property type="entry name" value="Peptidase_M19"/>
    <property type="match status" value="1"/>
</dbReference>
<dbReference type="GO" id="GO:0070573">
    <property type="term" value="F:metallodipeptidase activity"/>
    <property type="evidence" value="ECO:0007669"/>
    <property type="project" value="InterPro"/>
</dbReference>
<dbReference type="InterPro" id="IPR032466">
    <property type="entry name" value="Metal_Hydrolase"/>
</dbReference>
<dbReference type="Gene3D" id="3.20.20.140">
    <property type="entry name" value="Metal-dependent hydrolases"/>
    <property type="match status" value="1"/>
</dbReference>
<dbReference type="RefSeq" id="WP_220226575.1">
    <property type="nucleotide sequence ID" value="NZ_JAICBX010000001.1"/>
</dbReference>
<dbReference type="PROSITE" id="PS51365">
    <property type="entry name" value="RENAL_DIPEPTIDASE_2"/>
    <property type="match status" value="1"/>
</dbReference>
<dbReference type="AlphaFoldDB" id="A0AAE3CZI4"/>
<dbReference type="InterPro" id="IPR008257">
    <property type="entry name" value="Pept_M19"/>
</dbReference>
<sequence>MNTISDAPDIVEKWNVSEAAAKLHREACICDMTLPWVPEADGKEEALQRFRNSGFNFLSLSVGVERMGLGATLRYLLAIRDGFKSQPGKFKFVYSVEDIRDAHRNGKLAIGFHFQGSEMLERDTRLVEVFYDLGIRHMLIAKDYRSRAADGCYEKSNAGLSRFGIDLIREMNRVGMVLDLTHTGYASTMEAMDVSTEPVIFSHSNPQGVLAQTRNIKDDQIRGCAKSGGVVGIVGFGHFLKDTNVTAQGLFENVDYVSQLVGAQHAALGLDYVYYPDLFLRQVEANPGSWPPEYMQNMKGFNYVPPEALPELTELMLSHGYSDEDAKGVLGENFLRVCQQVWK</sequence>
<dbReference type="Proteomes" id="UP001196509">
    <property type="component" value="Unassembled WGS sequence"/>
</dbReference>
<dbReference type="GO" id="GO:0006508">
    <property type="term" value="P:proteolysis"/>
    <property type="evidence" value="ECO:0007669"/>
    <property type="project" value="InterPro"/>
</dbReference>
<gene>
    <name evidence="1" type="ORF">K1W69_01575</name>
</gene>
<proteinExistence type="predicted"/>
<evidence type="ECO:0000313" key="1">
    <source>
        <dbReference type="EMBL" id="MBW8635858.1"/>
    </source>
</evidence>
<organism evidence="1 2">
    <name type="scientific">Flavimaribacter sediminis</name>
    <dbReference type="NCBI Taxonomy" id="2865987"/>
    <lineage>
        <taxon>Bacteria</taxon>
        <taxon>Pseudomonadati</taxon>
        <taxon>Pseudomonadota</taxon>
        <taxon>Alphaproteobacteria</taxon>
        <taxon>Hyphomicrobiales</taxon>
        <taxon>Rhizobiaceae</taxon>
        <taxon>Flavimaribacter</taxon>
    </lineage>
</organism>